<sequence>MGIHENEPISGSEDLSLGFNFDNLDDSKIVDGRWVQQNFKWLIYDPGIGADGLADEGLRFEMNCSFQASFTNRSTVTHTFKLDTTEPYVHPVDDKGETWDQIVNGANIICPTGECVYKGEGGCGETQIPKWDQRLLEDWKGLV</sequence>
<dbReference type="EMBL" id="CP144546">
    <property type="protein sequence ID" value="WVW85630.1"/>
    <property type="molecule type" value="Genomic_DNA"/>
</dbReference>
<dbReference type="EMBL" id="KI894023">
    <property type="protein sequence ID" value="OCF23610.1"/>
    <property type="molecule type" value="Genomic_DNA"/>
</dbReference>
<name>A0A1B9FXY1_9TREE</name>
<keyword evidence="3" id="KW-1185">Reference proteome</keyword>
<reference evidence="1" key="3">
    <citation type="submission" date="2014-01" db="EMBL/GenBank/DDBJ databases">
        <title>Evolution of pathogenesis and genome organization in the Tremellales.</title>
        <authorList>
            <person name="Cuomo C."/>
            <person name="Litvintseva A."/>
            <person name="Heitman J."/>
            <person name="Chen Y."/>
            <person name="Sun S."/>
            <person name="Springer D."/>
            <person name="Dromer F."/>
            <person name="Young S."/>
            <person name="Zeng Q."/>
            <person name="Chapman S."/>
            <person name="Gujja S."/>
            <person name="Saif S."/>
            <person name="Birren B."/>
        </authorList>
    </citation>
    <scope>NUCLEOTIDE SEQUENCE</scope>
    <source>
        <strain evidence="1">CBS 10118</strain>
    </source>
</reference>
<reference evidence="2" key="2">
    <citation type="submission" date="2013-07" db="EMBL/GenBank/DDBJ databases">
        <authorList>
            <consortium name="The Broad Institute Genome Sequencing Platform"/>
            <person name="Cuomo C."/>
            <person name="Litvintseva A."/>
            <person name="Chen Y."/>
            <person name="Heitman J."/>
            <person name="Sun S."/>
            <person name="Springer D."/>
            <person name="Dromer F."/>
            <person name="Young S.K."/>
            <person name="Zeng Q."/>
            <person name="Gargeya S."/>
            <person name="Fitzgerald M."/>
            <person name="Abouelleil A."/>
            <person name="Alvarado L."/>
            <person name="Berlin A.M."/>
            <person name="Chapman S.B."/>
            <person name="Dewar J."/>
            <person name="Goldberg J."/>
            <person name="Griggs A."/>
            <person name="Gujja S."/>
            <person name="Hansen M."/>
            <person name="Howarth C."/>
            <person name="Imamovic A."/>
            <person name="Larimer J."/>
            <person name="McCowan C."/>
            <person name="Murphy C."/>
            <person name="Pearson M."/>
            <person name="Priest M."/>
            <person name="Roberts A."/>
            <person name="Saif S."/>
            <person name="Shea T."/>
            <person name="Sykes S."/>
            <person name="Wortman J."/>
            <person name="Nusbaum C."/>
            <person name="Birren B."/>
        </authorList>
    </citation>
    <scope>NUCLEOTIDE SEQUENCE</scope>
    <source>
        <strain evidence="2">CBS 10118</strain>
    </source>
</reference>
<evidence type="ECO:0000313" key="1">
    <source>
        <dbReference type="EMBL" id="OCF23610.1"/>
    </source>
</evidence>
<dbReference type="AlphaFoldDB" id="A0A1B9FXY1"/>
<dbReference type="Proteomes" id="UP000092730">
    <property type="component" value="Chromosome 6"/>
</dbReference>
<dbReference type="GeneID" id="30210992"/>
<evidence type="ECO:0000313" key="3">
    <source>
        <dbReference type="Proteomes" id="UP000092730"/>
    </source>
</evidence>
<proteinExistence type="predicted"/>
<gene>
    <name evidence="1" type="ORF">I302_06593</name>
    <name evidence="2" type="ORF">I302_107668</name>
</gene>
<evidence type="ECO:0000313" key="2">
    <source>
        <dbReference type="EMBL" id="WVW85630.1"/>
    </source>
</evidence>
<dbReference type="RefSeq" id="XP_019044680.1">
    <property type="nucleotide sequence ID" value="XM_019193203.1"/>
</dbReference>
<protein>
    <submittedName>
        <fullName evidence="1">Uncharacterized protein</fullName>
    </submittedName>
</protein>
<accession>A0A1B9FXY1</accession>
<dbReference type="VEuPathDB" id="FungiDB:I302_06593"/>
<reference evidence="1" key="1">
    <citation type="submission" date="2013-07" db="EMBL/GenBank/DDBJ databases">
        <title>The Genome Sequence of Cryptococcus bestiolae CBS10118.</title>
        <authorList>
            <consortium name="The Broad Institute Genome Sequencing Platform"/>
            <person name="Cuomo C."/>
            <person name="Litvintseva A."/>
            <person name="Chen Y."/>
            <person name="Heitman J."/>
            <person name="Sun S."/>
            <person name="Springer D."/>
            <person name="Dromer F."/>
            <person name="Young S.K."/>
            <person name="Zeng Q."/>
            <person name="Gargeya S."/>
            <person name="Fitzgerald M."/>
            <person name="Abouelleil A."/>
            <person name="Alvarado L."/>
            <person name="Berlin A.M."/>
            <person name="Chapman S.B."/>
            <person name="Dewar J."/>
            <person name="Goldberg J."/>
            <person name="Griggs A."/>
            <person name="Gujja S."/>
            <person name="Hansen M."/>
            <person name="Howarth C."/>
            <person name="Imamovic A."/>
            <person name="Larimer J."/>
            <person name="McCowan C."/>
            <person name="Murphy C."/>
            <person name="Pearson M."/>
            <person name="Priest M."/>
            <person name="Roberts A."/>
            <person name="Saif S."/>
            <person name="Shea T."/>
            <person name="Sykes S."/>
            <person name="Wortman J."/>
            <person name="Nusbaum C."/>
            <person name="Birren B."/>
        </authorList>
    </citation>
    <scope>NUCLEOTIDE SEQUENCE [LARGE SCALE GENOMIC DNA]</scope>
    <source>
        <strain evidence="1">CBS 10118</strain>
    </source>
</reference>
<dbReference type="KEGG" id="kbi:30210992"/>
<organism evidence="1">
    <name type="scientific">Kwoniella bestiolae CBS 10118</name>
    <dbReference type="NCBI Taxonomy" id="1296100"/>
    <lineage>
        <taxon>Eukaryota</taxon>
        <taxon>Fungi</taxon>
        <taxon>Dikarya</taxon>
        <taxon>Basidiomycota</taxon>
        <taxon>Agaricomycotina</taxon>
        <taxon>Tremellomycetes</taxon>
        <taxon>Tremellales</taxon>
        <taxon>Cryptococcaceae</taxon>
        <taxon>Kwoniella</taxon>
    </lineage>
</organism>
<reference evidence="2" key="4">
    <citation type="submission" date="2024-02" db="EMBL/GenBank/DDBJ databases">
        <title>Comparative genomics of Cryptococcus and Kwoniella reveals pathogenesis evolution and contrasting modes of karyotype evolution via chromosome fusion or intercentromeric recombination.</title>
        <authorList>
            <person name="Coelho M.A."/>
            <person name="David-Palma M."/>
            <person name="Shea T."/>
            <person name="Bowers K."/>
            <person name="McGinley-Smith S."/>
            <person name="Mohammad A.W."/>
            <person name="Gnirke A."/>
            <person name="Yurkov A.M."/>
            <person name="Nowrousian M."/>
            <person name="Sun S."/>
            <person name="Cuomo C.A."/>
            <person name="Heitman J."/>
        </authorList>
    </citation>
    <scope>NUCLEOTIDE SEQUENCE</scope>
    <source>
        <strain evidence="2">CBS 10118</strain>
    </source>
</reference>
<dbReference type="OrthoDB" id="2566135at2759"/>